<feature type="transmembrane region" description="Helical" evidence="10">
    <location>
        <begin position="354"/>
        <end position="373"/>
    </location>
</feature>
<dbReference type="PANTHER" id="PTHR10110:SF86">
    <property type="entry name" value="SODIUM_HYDROGEN EXCHANGER 7"/>
    <property type="match status" value="1"/>
</dbReference>
<evidence type="ECO:0000259" key="11">
    <source>
        <dbReference type="Pfam" id="PF00999"/>
    </source>
</evidence>
<keyword evidence="6 10" id="KW-0915">Sodium</keyword>
<dbReference type="GO" id="GO:0015386">
    <property type="term" value="F:potassium:proton antiporter activity"/>
    <property type="evidence" value="ECO:0007669"/>
    <property type="project" value="TreeGrafter"/>
</dbReference>
<feature type="transmembrane region" description="Helical" evidence="10">
    <location>
        <begin position="219"/>
        <end position="235"/>
    </location>
</feature>
<evidence type="ECO:0000256" key="5">
    <source>
        <dbReference type="ARBA" id="ARBA00022989"/>
    </source>
</evidence>
<name>A0A5B9EFU7_9BACT</name>
<dbReference type="Gene3D" id="6.10.140.1330">
    <property type="match status" value="1"/>
</dbReference>
<reference evidence="12 13" key="1">
    <citation type="submission" date="2019-08" db="EMBL/GenBank/DDBJ databases">
        <title>Complete genome sequence of Terriglobus albidus strain ORNL.</title>
        <authorList>
            <person name="Podar M."/>
        </authorList>
    </citation>
    <scope>NUCLEOTIDE SEQUENCE [LARGE SCALE GENOMIC DNA]</scope>
    <source>
        <strain evidence="12 13">ORNL</strain>
    </source>
</reference>
<keyword evidence="7 10" id="KW-0406">Ion transport</keyword>
<feature type="transmembrane region" description="Helical" evidence="10">
    <location>
        <begin position="311"/>
        <end position="334"/>
    </location>
</feature>
<evidence type="ECO:0000256" key="8">
    <source>
        <dbReference type="ARBA" id="ARBA00023136"/>
    </source>
</evidence>
<feature type="transmembrane region" description="Helical" evidence="10">
    <location>
        <begin position="88"/>
        <end position="107"/>
    </location>
</feature>
<dbReference type="InterPro" id="IPR006153">
    <property type="entry name" value="Cation/H_exchanger_TM"/>
</dbReference>
<accession>A0A5B9EFU7</accession>
<dbReference type="KEGG" id="talb:FTW19_24895"/>
<evidence type="ECO:0000256" key="4">
    <source>
        <dbReference type="ARBA" id="ARBA00022692"/>
    </source>
</evidence>
<feature type="domain" description="Cation/H+ exchanger transmembrane" evidence="11">
    <location>
        <begin position="15"/>
        <end position="405"/>
    </location>
</feature>
<organism evidence="12 13">
    <name type="scientific">Terriglobus albidus</name>
    <dbReference type="NCBI Taxonomy" id="1592106"/>
    <lineage>
        <taxon>Bacteria</taxon>
        <taxon>Pseudomonadati</taxon>
        <taxon>Acidobacteriota</taxon>
        <taxon>Terriglobia</taxon>
        <taxon>Terriglobales</taxon>
        <taxon>Acidobacteriaceae</taxon>
        <taxon>Terriglobus</taxon>
    </lineage>
</organism>
<feature type="transmembrane region" description="Helical" evidence="10">
    <location>
        <begin position="59"/>
        <end position="76"/>
    </location>
</feature>
<dbReference type="Pfam" id="PF00999">
    <property type="entry name" value="Na_H_Exchanger"/>
    <property type="match status" value="1"/>
</dbReference>
<sequence>MGGNLHSLELVLMLLLAFVASIAGVARRWQKPYPIVLVIGGLLLSFVPHLPAIPLNPDIVFLVFLPPLLYSAAWQTSWRDFRFNFTSIAMLAVGLVGFTVIGVAWVANRWLLKEFDWRAGVLLGAVVSPTDAIAASAIAKRLGLPRRIVDVLEGESLLNDATGLLALEFGLDLMLRGTTPTVTGGLLRLLWLVVGGVGVGLLLGAVFTRLEHWIDDGPVEIALGLVVPYGAYLAAEEVKASGVLAVVACGLYLGQQAARIFSPQVRMQAYAVWDTLEFTLNGLVFVLIGLQLPTVLAGIKGYSHMEMIRNGIILSVALIVLRIVWVAPGSRVAYFIRRRLLRQHVPYPAMKSSFVIGWTGMRGVVALAAALSLPEQIPQKNLIVFLTFCVIFVTLVLQGLTLPKVIRALGLDNQSGPDCEENEARKLVLEEALAYLQESRDRAGDHAGHAYEDLIHQYEHRLEAVTDCGTPDTTEGHSHRYREVALAAIHTERNALLRLRDEGRISDEVQRKIERELDLSEARREAPL</sequence>
<dbReference type="Proteomes" id="UP000321820">
    <property type="component" value="Chromosome"/>
</dbReference>
<feature type="transmembrane region" description="Helical" evidence="10">
    <location>
        <begin position="242"/>
        <end position="258"/>
    </location>
</feature>
<dbReference type="AlphaFoldDB" id="A0A5B9EFU7"/>
<dbReference type="InterPro" id="IPR018422">
    <property type="entry name" value="Cation/H_exchanger_CPA1"/>
</dbReference>
<feature type="transmembrane region" description="Helical" evidence="10">
    <location>
        <begin position="382"/>
        <end position="400"/>
    </location>
</feature>
<feature type="transmembrane region" description="Helical" evidence="10">
    <location>
        <begin position="186"/>
        <end position="207"/>
    </location>
</feature>
<dbReference type="PANTHER" id="PTHR10110">
    <property type="entry name" value="SODIUM/HYDROGEN EXCHANGER"/>
    <property type="match status" value="1"/>
</dbReference>
<comment type="subcellular location">
    <subcellularLocation>
        <location evidence="1 10">Cell membrane</location>
        <topology evidence="1 10">Multi-pass membrane protein</topology>
    </subcellularLocation>
</comment>
<dbReference type="GO" id="GO:0005886">
    <property type="term" value="C:plasma membrane"/>
    <property type="evidence" value="ECO:0007669"/>
    <property type="project" value="UniProtKB-SubCell"/>
</dbReference>
<evidence type="ECO:0000256" key="9">
    <source>
        <dbReference type="ARBA" id="ARBA00023201"/>
    </source>
</evidence>
<keyword evidence="9 10" id="KW-0739">Sodium transport</keyword>
<dbReference type="GO" id="GO:0051453">
    <property type="term" value="P:regulation of intracellular pH"/>
    <property type="evidence" value="ECO:0007669"/>
    <property type="project" value="TreeGrafter"/>
</dbReference>
<evidence type="ECO:0000256" key="2">
    <source>
        <dbReference type="ARBA" id="ARBA00022448"/>
    </source>
</evidence>
<evidence type="ECO:0000256" key="10">
    <source>
        <dbReference type="RuleBase" id="RU366002"/>
    </source>
</evidence>
<protein>
    <submittedName>
        <fullName evidence="12">Na+/H+ antiporter</fullName>
    </submittedName>
</protein>
<feature type="transmembrane region" description="Helical" evidence="10">
    <location>
        <begin position="33"/>
        <end position="53"/>
    </location>
</feature>
<evidence type="ECO:0000256" key="6">
    <source>
        <dbReference type="ARBA" id="ARBA00023053"/>
    </source>
</evidence>
<dbReference type="OrthoDB" id="9809206at2"/>
<keyword evidence="8 10" id="KW-0472">Membrane</keyword>
<feature type="transmembrane region" description="Helical" evidence="10">
    <location>
        <begin position="119"/>
        <end position="139"/>
    </location>
</feature>
<keyword evidence="5 10" id="KW-1133">Transmembrane helix</keyword>
<evidence type="ECO:0000313" key="13">
    <source>
        <dbReference type="Proteomes" id="UP000321820"/>
    </source>
</evidence>
<feature type="transmembrane region" description="Helical" evidence="10">
    <location>
        <begin position="278"/>
        <end position="299"/>
    </location>
</feature>
<comment type="function">
    <text evidence="10">Na(+)/H(+) antiporter that extrudes sodium in exchange for external protons.</text>
</comment>
<dbReference type="EMBL" id="CP042806">
    <property type="protein sequence ID" value="QEE30952.1"/>
    <property type="molecule type" value="Genomic_DNA"/>
</dbReference>
<keyword evidence="2 10" id="KW-0813">Transport</keyword>
<evidence type="ECO:0000313" key="12">
    <source>
        <dbReference type="EMBL" id="QEE30952.1"/>
    </source>
</evidence>
<keyword evidence="3 10" id="KW-1003">Cell membrane</keyword>
<keyword evidence="4 10" id="KW-0812">Transmembrane</keyword>
<dbReference type="GO" id="GO:0015385">
    <property type="term" value="F:sodium:proton antiporter activity"/>
    <property type="evidence" value="ECO:0007669"/>
    <property type="project" value="InterPro"/>
</dbReference>
<gene>
    <name evidence="12" type="ORF">FTW19_24895</name>
</gene>
<proteinExistence type="inferred from homology"/>
<dbReference type="InterPro" id="IPR004705">
    <property type="entry name" value="Cation/H_exchanger_CPA1_bac"/>
</dbReference>
<comment type="similarity">
    <text evidence="10">Belongs to the monovalent cation:proton antiporter 1 (CPA1) transporter (TC 2.A.36) family.</text>
</comment>
<evidence type="ECO:0000256" key="1">
    <source>
        <dbReference type="ARBA" id="ARBA00004651"/>
    </source>
</evidence>
<dbReference type="NCBIfam" id="TIGR00831">
    <property type="entry name" value="a_cpa1"/>
    <property type="match status" value="1"/>
</dbReference>
<dbReference type="RefSeq" id="WP_147650246.1">
    <property type="nucleotide sequence ID" value="NZ_CP042806.1"/>
</dbReference>
<dbReference type="GO" id="GO:0098719">
    <property type="term" value="P:sodium ion import across plasma membrane"/>
    <property type="evidence" value="ECO:0007669"/>
    <property type="project" value="TreeGrafter"/>
</dbReference>
<feature type="transmembrane region" description="Helical" evidence="10">
    <location>
        <begin position="6"/>
        <end position="26"/>
    </location>
</feature>
<keyword evidence="13" id="KW-1185">Reference proteome</keyword>
<evidence type="ECO:0000256" key="7">
    <source>
        <dbReference type="ARBA" id="ARBA00023065"/>
    </source>
</evidence>
<keyword evidence="10" id="KW-0050">Antiport</keyword>
<evidence type="ECO:0000256" key="3">
    <source>
        <dbReference type="ARBA" id="ARBA00022475"/>
    </source>
</evidence>